<name>A0A432MQN3_9BACT</name>
<organism evidence="1 2">
    <name type="scientific">Tautonia sociabilis</name>
    <dbReference type="NCBI Taxonomy" id="2080755"/>
    <lineage>
        <taxon>Bacteria</taxon>
        <taxon>Pseudomonadati</taxon>
        <taxon>Planctomycetota</taxon>
        <taxon>Planctomycetia</taxon>
        <taxon>Isosphaerales</taxon>
        <taxon>Isosphaeraceae</taxon>
        <taxon>Tautonia</taxon>
    </lineage>
</organism>
<keyword evidence="2" id="KW-1185">Reference proteome</keyword>
<protein>
    <recommendedName>
        <fullName evidence="3">FkbM family methyltransferase</fullName>
    </recommendedName>
</protein>
<evidence type="ECO:0008006" key="3">
    <source>
        <dbReference type="Google" id="ProtNLM"/>
    </source>
</evidence>
<gene>
    <name evidence="1" type="ORF">TsocGM_00890</name>
</gene>
<dbReference type="Gene3D" id="3.40.50.150">
    <property type="entry name" value="Vaccinia Virus protein VP39"/>
    <property type="match status" value="1"/>
</dbReference>
<proteinExistence type="predicted"/>
<accession>A0A432MQN3</accession>
<reference evidence="1 2" key="2">
    <citation type="submission" date="2019-01" db="EMBL/GenBank/DDBJ databases">
        <title>Tautonia sociabilis, a novel thermotolerant planctomycete of Isosphaeraceae family, isolated from a 4000 m deep subterranean habitat.</title>
        <authorList>
            <person name="Kovaleva O.L."/>
            <person name="Elcheninov A.G."/>
            <person name="Van Heerden E."/>
            <person name="Toshchakov S.V."/>
            <person name="Novikov A."/>
            <person name="Bonch-Osmolovskaya E.A."/>
            <person name="Kublanov I.V."/>
        </authorList>
    </citation>
    <scope>NUCLEOTIDE SEQUENCE [LARGE SCALE GENOMIC DNA]</scope>
    <source>
        <strain evidence="1 2">GM2012</strain>
    </source>
</reference>
<dbReference type="SUPFAM" id="SSF53335">
    <property type="entry name" value="S-adenosyl-L-methionine-dependent methyltransferases"/>
    <property type="match status" value="1"/>
</dbReference>
<dbReference type="RefSeq" id="WP_126723427.1">
    <property type="nucleotide sequence ID" value="NZ_RYZH01000001.1"/>
</dbReference>
<evidence type="ECO:0000313" key="1">
    <source>
        <dbReference type="EMBL" id="RUL89752.1"/>
    </source>
</evidence>
<reference evidence="1 2" key="1">
    <citation type="submission" date="2018-12" db="EMBL/GenBank/DDBJ databases">
        <authorList>
            <person name="Toschakov S.V."/>
        </authorList>
    </citation>
    <scope>NUCLEOTIDE SEQUENCE [LARGE SCALE GENOMIC DNA]</scope>
    <source>
        <strain evidence="1 2">GM2012</strain>
    </source>
</reference>
<evidence type="ECO:0000313" key="2">
    <source>
        <dbReference type="Proteomes" id="UP000280296"/>
    </source>
</evidence>
<dbReference type="Proteomes" id="UP000280296">
    <property type="component" value="Unassembled WGS sequence"/>
</dbReference>
<dbReference type="AlphaFoldDB" id="A0A432MQN3"/>
<sequence>MVQTRIQRTFAPVKRYAPTWVWRPIRSSMTALLAPIRFSLESGHWRSSFANAALSRRGTPIPWYTYPCVDFLKTRDFRNRTVLEFGAGHSTLWWAERCERVVSFEDNRSWHDRLLDRLPWNVDLHLLPELAPGTGDCAREVRDRLRGQEIAGFDVVVIDGLDRFGLIDVACEAVADDGIIICDNAEGYGFAEGFSDRGFGRVDFFGYSAGVVLPHCTSVYFRERAFVFTPAAPIPTIAHEC</sequence>
<comment type="caution">
    <text evidence="1">The sequence shown here is derived from an EMBL/GenBank/DDBJ whole genome shotgun (WGS) entry which is preliminary data.</text>
</comment>
<dbReference type="OrthoDB" id="292666at2"/>
<dbReference type="InterPro" id="IPR029063">
    <property type="entry name" value="SAM-dependent_MTases_sf"/>
</dbReference>
<dbReference type="EMBL" id="RYZH01000001">
    <property type="protein sequence ID" value="RUL89752.1"/>
    <property type="molecule type" value="Genomic_DNA"/>
</dbReference>